<gene>
    <name evidence="13" type="primary">trg_2</name>
    <name evidence="13" type="ORF">NCTC12126_02233</name>
</gene>
<comment type="subcellular location">
    <subcellularLocation>
        <location evidence="1">Cell inner membrane</location>
        <topology evidence="1">Multi-pass membrane protein</topology>
    </subcellularLocation>
</comment>
<name>A0A484XRV1_9ENTR</name>
<keyword evidence="2" id="KW-0488">Methylation</keyword>
<dbReference type="InterPro" id="IPR000727">
    <property type="entry name" value="T_SNARE_dom"/>
</dbReference>
<evidence type="ECO:0000256" key="8">
    <source>
        <dbReference type="SAM" id="MobiDB-lite"/>
    </source>
</evidence>
<feature type="transmembrane region" description="Helical" evidence="9">
    <location>
        <begin position="34"/>
        <end position="57"/>
    </location>
</feature>
<dbReference type="PANTHER" id="PTHR43531">
    <property type="entry name" value="PROTEIN ICFG"/>
    <property type="match status" value="1"/>
</dbReference>
<evidence type="ECO:0000256" key="4">
    <source>
        <dbReference type="ARBA" id="ARBA00023224"/>
    </source>
</evidence>
<comment type="similarity">
    <text evidence="5">Belongs to the methyl-accepting chemotaxis (MCP) protein family.</text>
</comment>
<keyword evidence="7" id="KW-0175">Coiled coil</keyword>
<dbReference type="SMART" id="SM01358">
    <property type="entry name" value="HBM"/>
    <property type="match status" value="1"/>
</dbReference>
<dbReference type="GO" id="GO:0004888">
    <property type="term" value="F:transmembrane signaling receptor activity"/>
    <property type="evidence" value="ECO:0007669"/>
    <property type="project" value="InterPro"/>
</dbReference>
<evidence type="ECO:0000259" key="11">
    <source>
        <dbReference type="PROSITE" id="PS50192"/>
    </source>
</evidence>
<dbReference type="SMART" id="SM00304">
    <property type="entry name" value="HAMP"/>
    <property type="match status" value="1"/>
</dbReference>
<dbReference type="Proteomes" id="UP000351155">
    <property type="component" value="Unassembled WGS sequence"/>
</dbReference>
<dbReference type="CDD" id="cd06225">
    <property type="entry name" value="HAMP"/>
    <property type="match status" value="1"/>
</dbReference>
<dbReference type="InterPro" id="IPR051310">
    <property type="entry name" value="MCP_chemotaxis"/>
</dbReference>
<dbReference type="PANTHER" id="PTHR43531:SF5">
    <property type="entry name" value="METHYL-ACCEPTING CHEMOTAXIS PROTEIN III"/>
    <property type="match status" value="1"/>
</dbReference>
<evidence type="ECO:0000256" key="3">
    <source>
        <dbReference type="ARBA" id="ARBA00022500"/>
    </source>
</evidence>
<dbReference type="PROSITE" id="PS50885">
    <property type="entry name" value="HAMP"/>
    <property type="match status" value="1"/>
</dbReference>
<dbReference type="PROSITE" id="PS50192">
    <property type="entry name" value="T_SNARE"/>
    <property type="match status" value="1"/>
</dbReference>
<dbReference type="EMBL" id="CAADIW010000019">
    <property type="protein sequence ID" value="VFS25315.1"/>
    <property type="molecule type" value="Genomic_DNA"/>
</dbReference>
<evidence type="ECO:0000256" key="2">
    <source>
        <dbReference type="ARBA" id="ARBA00022481"/>
    </source>
</evidence>
<dbReference type="FunFam" id="1.10.287.950:FF:000001">
    <property type="entry name" value="Methyl-accepting chemotaxis sensory transducer"/>
    <property type="match status" value="1"/>
</dbReference>
<evidence type="ECO:0000313" key="13">
    <source>
        <dbReference type="EMBL" id="VFS25315.1"/>
    </source>
</evidence>
<sequence length="663" mass="71789">MLVTIALLLGYSRRWKKHMKILNSFINLKVSKKLFFGFSAVLLITAAILTTGLFGLFNVQDKVEKNGHTTDLFNALSAVRLNRTSYQYTLDQKYLDQTNAAAQSMQATVAQLEKYDWTADGQSTVDNTANAVNSYVETLSLFTKALVEKKASEAKLNTQSLCDNAGLATALSRNGILPAQQALTAAQVAFTMSDIDSQVTLFKQHPSDGLKQEIVSRLQSVKNDAEQLMPFVPEEQKAWLLASLSDTKRIGGELDHYKGVWSNQSTLSDDLSLKAATLTQAIQTMFIRQQQKVFDTVDHIQMQMVLVAAIGIALGMLLALAITRSITRPLNETLRVAEQIAKGDLTSTLTSTRRDEPGLLMQAVDTMNTNLKNIINDVRDGVDSVARSSSEIAAGNMDLSARTEQQSAAVVETAASMEELTSTVALNAENANHARLLAEEASQNATEGSAISQKVIDTMKNVRSSSHRISEITTVINSIAFQTNILALNAAVEAARAGDQGKGFAVVAAEVRTLAQRSAQSAKEIENLIHESVVHVDTGFNLVESAGDAMSRIETSVAQVRDIMSEIAAATDEQSRGISQIAQAMAEMDTTTQQNAALVEESSAAASSLEDQAVQLEKVVSIFRVSKDNAGRAEKRRVNGTSTATATTMKRPAASDQDDWVKF</sequence>
<dbReference type="SMART" id="SM00283">
    <property type="entry name" value="MA"/>
    <property type="match status" value="1"/>
</dbReference>
<keyword evidence="3" id="KW-0145">Chemotaxis</keyword>
<feature type="coiled-coil region" evidence="7">
    <location>
        <begin position="581"/>
        <end position="619"/>
    </location>
</feature>
<feature type="transmembrane region" description="Helical" evidence="9">
    <location>
        <begin position="304"/>
        <end position="322"/>
    </location>
</feature>
<dbReference type="PRINTS" id="PR00260">
    <property type="entry name" value="CHEMTRNSDUCR"/>
</dbReference>
<dbReference type="PROSITE" id="PS50111">
    <property type="entry name" value="CHEMOTAXIS_TRANSDUC_2"/>
    <property type="match status" value="1"/>
</dbReference>
<dbReference type="InterPro" id="IPR032255">
    <property type="entry name" value="HBM"/>
</dbReference>
<evidence type="ECO:0000313" key="14">
    <source>
        <dbReference type="Proteomes" id="UP000351155"/>
    </source>
</evidence>
<dbReference type="Pfam" id="PF00015">
    <property type="entry name" value="MCPsignal"/>
    <property type="match status" value="1"/>
</dbReference>
<feature type="domain" description="HAMP" evidence="12">
    <location>
        <begin position="324"/>
        <end position="376"/>
    </location>
</feature>
<dbReference type="InterPro" id="IPR004090">
    <property type="entry name" value="Chemotax_Me-accpt_rcpt"/>
</dbReference>
<dbReference type="Gene3D" id="1.10.287.950">
    <property type="entry name" value="Methyl-accepting chemotaxis protein"/>
    <property type="match status" value="1"/>
</dbReference>
<organism evidence="13 14">
    <name type="scientific">Enterobacter cancerogenus</name>
    <dbReference type="NCBI Taxonomy" id="69218"/>
    <lineage>
        <taxon>Bacteria</taxon>
        <taxon>Pseudomonadati</taxon>
        <taxon>Pseudomonadota</taxon>
        <taxon>Gammaproteobacteria</taxon>
        <taxon>Enterobacterales</taxon>
        <taxon>Enterobacteriaceae</taxon>
        <taxon>Enterobacter</taxon>
        <taxon>Enterobacter cloacae complex</taxon>
    </lineage>
</organism>
<dbReference type="GO" id="GO:0007165">
    <property type="term" value="P:signal transduction"/>
    <property type="evidence" value="ECO:0007669"/>
    <property type="project" value="UniProtKB-KW"/>
</dbReference>
<dbReference type="InterPro" id="IPR003660">
    <property type="entry name" value="HAMP_dom"/>
</dbReference>
<keyword evidence="9" id="KW-0812">Transmembrane</keyword>
<evidence type="ECO:0000256" key="9">
    <source>
        <dbReference type="SAM" id="Phobius"/>
    </source>
</evidence>
<evidence type="ECO:0000256" key="1">
    <source>
        <dbReference type="ARBA" id="ARBA00004429"/>
    </source>
</evidence>
<accession>A0A484XRV1</accession>
<protein>
    <submittedName>
        <fullName evidence="13">Methyl-accepting chemotaxis sensory transducer</fullName>
    </submittedName>
</protein>
<dbReference type="Pfam" id="PF00672">
    <property type="entry name" value="HAMP"/>
    <property type="match status" value="1"/>
</dbReference>
<dbReference type="AlphaFoldDB" id="A0A484XRV1"/>
<feature type="domain" description="T-SNARE coiled-coil homology" evidence="11">
    <location>
        <begin position="540"/>
        <end position="602"/>
    </location>
</feature>
<evidence type="ECO:0000256" key="5">
    <source>
        <dbReference type="ARBA" id="ARBA00029447"/>
    </source>
</evidence>
<evidence type="ECO:0000259" key="12">
    <source>
        <dbReference type="PROSITE" id="PS50885"/>
    </source>
</evidence>
<evidence type="ECO:0000259" key="10">
    <source>
        <dbReference type="PROSITE" id="PS50111"/>
    </source>
</evidence>
<keyword evidence="9" id="KW-1133">Transmembrane helix</keyword>
<evidence type="ECO:0000256" key="6">
    <source>
        <dbReference type="PROSITE-ProRule" id="PRU00284"/>
    </source>
</evidence>
<proteinExistence type="inferred from homology"/>
<dbReference type="CDD" id="cd11386">
    <property type="entry name" value="MCP_signal"/>
    <property type="match status" value="1"/>
</dbReference>
<evidence type="ECO:0000256" key="7">
    <source>
        <dbReference type="SAM" id="Coils"/>
    </source>
</evidence>
<keyword evidence="9" id="KW-0472">Membrane</keyword>
<dbReference type="GO" id="GO:0006935">
    <property type="term" value="P:chemotaxis"/>
    <property type="evidence" value="ECO:0007669"/>
    <property type="project" value="UniProtKB-KW"/>
</dbReference>
<dbReference type="InterPro" id="IPR004089">
    <property type="entry name" value="MCPsignal_dom"/>
</dbReference>
<feature type="domain" description="Methyl-accepting transducer" evidence="10">
    <location>
        <begin position="381"/>
        <end position="610"/>
    </location>
</feature>
<feature type="region of interest" description="Disordered" evidence="8">
    <location>
        <begin position="631"/>
        <end position="663"/>
    </location>
</feature>
<keyword evidence="4 6" id="KW-0807">Transducer</keyword>
<dbReference type="GO" id="GO:0005886">
    <property type="term" value="C:plasma membrane"/>
    <property type="evidence" value="ECO:0007669"/>
    <property type="project" value="UniProtKB-SubCell"/>
</dbReference>
<reference evidence="13 14" key="1">
    <citation type="submission" date="2019-03" db="EMBL/GenBank/DDBJ databases">
        <authorList>
            <consortium name="Pathogen Informatics"/>
        </authorList>
    </citation>
    <scope>NUCLEOTIDE SEQUENCE [LARGE SCALE GENOMIC DNA]</scope>
    <source>
        <strain evidence="13 14">NCTC12126</strain>
    </source>
</reference>
<feature type="compositionally biased region" description="Polar residues" evidence="8">
    <location>
        <begin position="639"/>
        <end position="648"/>
    </location>
</feature>
<dbReference type="SUPFAM" id="SSF58104">
    <property type="entry name" value="Methyl-accepting chemotaxis protein (MCP) signaling domain"/>
    <property type="match status" value="1"/>
</dbReference>